<organism evidence="1 2">
    <name type="scientific">Burkholderia phage BcepSauron</name>
    <dbReference type="NCBI Taxonomy" id="2530033"/>
    <lineage>
        <taxon>Viruses</taxon>
        <taxon>Duplodnaviria</taxon>
        <taxon>Heunggongvirae</taxon>
        <taxon>Uroviricota</taxon>
        <taxon>Caudoviricetes</taxon>
        <taxon>Sarumanvirus</taxon>
        <taxon>Sarumanvirus bcepsauron</taxon>
    </lineage>
</organism>
<reference evidence="1 2" key="1">
    <citation type="submission" date="2019-02" db="EMBL/GenBank/DDBJ databases">
        <title>Complete genome sequence of Burkholderia cenocepacia phage BcepSauron.</title>
        <authorList>
            <person name="Park K."/>
            <person name="Gonzalez C."/>
            <person name="Liu M."/>
            <person name="Gill J."/>
        </authorList>
    </citation>
    <scope>NUCLEOTIDE SEQUENCE [LARGE SCALE GENOMIC DNA]</scope>
</reference>
<dbReference type="Proteomes" id="UP000301424">
    <property type="component" value="Segment"/>
</dbReference>
<evidence type="ECO:0000313" key="1">
    <source>
        <dbReference type="EMBL" id="QBQ74824.1"/>
    </source>
</evidence>
<name>A0A482MM54_9CAUD</name>
<keyword evidence="2" id="KW-1185">Reference proteome</keyword>
<sequence>MAARDGWFDAAAGYFWARSQHLRLPASAEDARNQLHEKYAKTVMWNPASVTVNVLDTGKARSEPCAVLTYHAPNWHGHGVTLTIHNVGRTFCARMRVRRNYDHHEAMVLSTDRYLVMGETVDAVLDAAFMLYSQFWAEDASKMWAPSHQFPITYKTA</sequence>
<accession>A0A482MM54</accession>
<dbReference type="EMBL" id="MK552141">
    <property type="protein sequence ID" value="QBQ74824.1"/>
    <property type="molecule type" value="Genomic_DNA"/>
</dbReference>
<proteinExistence type="predicted"/>
<gene>
    <name evidence="1" type="ORF">BcepSauron_444</name>
</gene>
<evidence type="ECO:0000313" key="2">
    <source>
        <dbReference type="Proteomes" id="UP000301424"/>
    </source>
</evidence>
<protein>
    <submittedName>
        <fullName evidence="1">Uncharacterized protein</fullName>
    </submittedName>
</protein>